<reference evidence="2 3" key="1">
    <citation type="journal article" date="2017" name="Mol. Plant">
        <title>The Genome of Medicinal Plant Macleaya cordata Provides New Insights into Benzylisoquinoline Alkaloids Metabolism.</title>
        <authorList>
            <person name="Liu X."/>
            <person name="Liu Y."/>
            <person name="Huang P."/>
            <person name="Ma Y."/>
            <person name="Qing Z."/>
            <person name="Tang Q."/>
            <person name="Cao H."/>
            <person name="Cheng P."/>
            <person name="Zheng Y."/>
            <person name="Yuan Z."/>
            <person name="Zhou Y."/>
            <person name="Liu J."/>
            <person name="Tang Z."/>
            <person name="Zhuo Y."/>
            <person name="Zhang Y."/>
            <person name="Yu L."/>
            <person name="Huang J."/>
            <person name="Yang P."/>
            <person name="Peng Q."/>
            <person name="Zhang J."/>
            <person name="Jiang W."/>
            <person name="Zhang Z."/>
            <person name="Lin K."/>
            <person name="Ro D.K."/>
            <person name="Chen X."/>
            <person name="Xiong X."/>
            <person name="Shang Y."/>
            <person name="Huang S."/>
            <person name="Zeng J."/>
        </authorList>
    </citation>
    <scope>NUCLEOTIDE SEQUENCE [LARGE SCALE GENOMIC DNA]</scope>
    <source>
        <strain evidence="3">cv. BLH2017</strain>
        <tissue evidence="2">Root</tissue>
    </source>
</reference>
<dbReference type="InParanoid" id="A0A200R290"/>
<dbReference type="Proteomes" id="UP000195402">
    <property type="component" value="Unassembled WGS sequence"/>
</dbReference>
<sequence length="268" mass="29645">MQYYSRLAATMKCKSNWVLLSSSILHNHNRILPLGCCRAATSTPYRTADPAIHAEDPEGINADEAAKAAAAQKEQKQKPATIEVEGSIKDQSVVKPATQRKLESWGVNPPIDPITQQKRHYCQSIMKSSTPGGSASAPPPPPPPLEDFCCVGVDGTPLPMDEEQSQEDEQKEYYKYHKPSPLSEIEMVDTRKPITRATDGGASAGYFGDEVDVIVWSEEQLDTAEEALRRATLIWKESAMRDDPDSPQARALRRALLEQQMIVTNNQL</sequence>
<evidence type="ECO:0000313" key="3">
    <source>
        <dbReference type="Proteomes" id="UP000195402"/>
    </source>
</evidence>
<dbReference type="STRING" id="56857.A0A200R290"/>
<gene>
    <name evidence="2" type="ORF">BVC80_1543g310</name>
</gene>
<accession>A0A200R290</accession>
<dbReference type="AlphaFoldDB" id="A0A200R290"/>
<keyword evidence="3" id="KW-1185">Reference proteome</keyword>
<proteinExistence type="predicted"/>
<protein>
    <submittedName>
        <fullName evidence="2">Uncharacterized protein</fullName>
    </submittedName>
</protein>
<feature type="region of interest" description="Disordered" evidence="1">
    <location>
        <begin position="126"/>
        <end position="146"/>
    </location>
</feature>
<dbReference type="PANTHER" id="PTHR35985">
    <property type="entry name" value="OS07G0675200 PROTEIN"/>
    <property type="match status" value="1"/>
</dbReference>
<dbReference type="OMA" id="WPDESKS"/>
<dbReference type="EMBL" id="MVGT01000481">
    <property type="protein sequence ID" value="OVA16844.1"/>
    <property type="molecule type" value="Genomic_DNA"/>
</dbReference>
<name>A0A200R290_MACCD</name>
<dbReference type="OrthoDB" id="779250at2759"/>
<organism evidence="2 3">
    <name type="scientific">Macleaya cordata</name>
    <name type="common">Five-seeded plume-poppy</name>
    <name type="synonym">Bocconia cordata</name>
    <dbReference type="NCBI Taxonomy" id="56857"/>
    <lineage>
        <taxon>Eukaryota</taxon>
        <taxon>Viridiplantae</taxon>
        <taxon>Streptophyta</taxon>
        <taxon>Embryophyta</taxon>
        <taxon>Tracheophyta</taxon>
        <taxon>Spermatophyta</taxon>
        <taxon>Magnoliopsida</taxon>
        <taxon>Ranunculales</taxon>
        <taxon>Papaveraceae</taxon>
        <taxon>Papaveroideae</taxon>
        <taxon>Macleaya</taxon>
    </lineage>
</organism>
<evidence type="ECO:0000313" key="2">
    <source>
        <dbReference type="EMBL" id="OVA16844.1"/>
    </source>
</evidence>
<dbReference type="PANTHER" id="PTHR35985:SF1">
    <property type="entry name" value="OS07G0675200 PROTEIN"/>
    <property type="match status" value="1"/>
</dbReference>
<feature type="region of interest" description="Disordered" evidence="1">
    <location>
        <begin position="94"/>
        <end position="113"/>
    </location>
</feature>
<comment type="caution">
    <text evidence="2">The sequence shown here is derived from an EMBL/GenBank/DDBJ whole genome shotgun (WGS) entry which is preliminary data.</text>
</comment>
<evidence type="ECO:0000256" key="1">
    <source>
        <dbReference type="SAM" id="MobiDB-lite"/>
    </source>
</evidence>